<keyword evidence="3" id="KW-0963">Cytoplasm</keyword>
<dbReference type="SUPFAM" id="SSF54928">
    <property type="entry name" value="RNA-binding domain, RBD"/>
    <property type="match status" value="1"/>
</dbReference>
<dbReference type="InterPro" id="IPR012677">
    <property type="entry name" value="Nucleotide-bd_a/b_plait_sf"/>
</dbReference>
<comment type="subcellular location">
    <subcellularLocation>
        <location evidence="1">Cytoplasm</location>
    </subcellularLocation>
</comment>
<dbReference type="InterPro" id="IPR000504">
    <property type="entry name" value="RRM_dom"/>
</dbReference>
<dbReference type="AlphaFoldDB" id="A0A6P6HQB2"/>
<dbReference type="GO" id="GO:0003730">
    <property type="term" value="F:mRNA 3'-UTR binding"/>
    <property type="evidence" value="ECO:0007669"/>
    <property type="project" value="InterPro"/>
</dbReference>
<protein>
    <submittedName>
        <fullName evidence="9">Cytoplasmic polyadenylation element-binding protein 2</fullName>
    </submittedName>
</protein>
<dbReference type="Proteomes" id="UP000515131">
    <property type="component" value="Unplaced"/>
</dbReference>
<dbReference type="GO" id="GO:0045202">
    <property type="term" value="C:synapse"/>
    <property type="evidence" value="ECO:0007669"/>
    <property type="project" value="TreeGrafter"/>
</dbReference>
<comment type="similarity">
    <text evidence="2">Belongs to the RRM CPEB family.</text>
</comment>
<evidence type="ECO:0000256" key="5">
    <source>
        <dbReference type="ARBA" id="ARBA00022884"/>
    </source>
</evidence>
<evidence type="ECO:0000256" key="2">
    <source>
        <dbReference type="ARBA" id="ARBA00010347"/>
    </source>
</evidence>
<dbReference type="FunFam" id="3.30.70.330:FF:000009">
    <property type="entry name" value="cytoplasmic polyadenylation element-binding protein 2 isoform X1"/>
    <property type="match status" value="1"/>
</dbReference>
<gene>
    <name evidence="9" type="primary">CPEB2</name>
</gene>
<name>A0A6P6HQB2_PUMCO</name>
<dbReference type="FunFam" id="4.10.640.40:FF:000001">
    <property type="entry name" value="Cytoplasmic polyadenylation element-binding 2 isoform X2"/>
    <property type="match status" value="1"/>
</dbReference>
<accession>A0A6P6HQB2</accession>
<evidence type="ECO:0000256" key="3">
    <source>
        <dbReference type="ARBA" id="ARBA00022490"/>
    </source>
</evidence>
<dbReference type="InterPro" id="IPR032296">
    <property type="entry name" value="CEBP_ZZ"/>
</dbReference>
<reference evidence="9" key="1">
    <citation type="submission" date="2025-08" db="UniProtKB">
        <authorList>
            <consortium name="RefSeq"/>
        </authorList>
    </citation>
    <scope>IDENTIFICATION</scope>
    <source>
        <tissue evidence="9">Blood</tissue>
    </source>
</reference>
<dbReference type="GO" id="GO:0043022">
    <property type="term" value="F:ribosome binding"/>
    <property type="evidence" value="ECO:0007669"/>
    <property type="project" value="TreeGrafter"/>
</dbReference>
<dbReference type="GO" id="GO:0008135">
    <property type="term" value="F:translation factor activity, RNA binding"/>
    <property type="evidence" value="ECO:0007669"/>
    <property type="project" value="TreeGrafter"/>
</dbReference>
<evidence type="ECO:0000256" key="1">
    <source>
        <dbReference type="ARBA" id="ARBA00004496"/>
    </source>
</evidence>
<evidence type="ECO:0000259" key="7">
    <source>
        <dbReference type="PROSITE" id="PS50102"/>
    </source>
</evidence>
<dbReference type="InterPro" id="IPR038446">
    <property type="entry name" value="CEBP_ZZ_sf"/>
</dbReference>
<feature type="domain" description="RRM" evidence="7">
    <location>
        <begin position="377"/>
        <end position="464"/>
    </location>
</feature>
<dbReference type="RefSeq" id="XP_025777463.1">
    <property type="nucleotide sequence ID" value="XM_025921678.1"/>
</dbReference>
<dbReference type="PANTHER" id="PTHR12566">
    <property type="entry name" value="CYTOPLASMIC POLYADENYLATION ELEMENT BINDING PROTEIN CPEB"/>
    <property type="match status" value="1"/>
</dbReference>
<dbReference type="KEGG" id="pcoo:112858298"/>
<organism evidence="8 9">
    <name type="scientific">Puma concolor</name>
    <name type="common">Mountain lion</name>
    <name type="synonym">Felis concolor</name>
    <dbReference type="NCBI Taxonomy" id="9696"/>
    <lineage>
        <taxon>Eukaryota</taxon>
        <taxon>Metazoa</taxon>
        <taxon>Chordata</taxon>
        <taxon>Craniata</taxon>
        <taxon>Vertebrata</taxon>
        <taxon>Euteleostomi</taxon>
        <taxon>Mammalia</taxon>
        <taxon>Eutheria</taxon>
        <taxon>Laurasiatheria</taxon>
        <taxon>Carnivora</taxon>
        <taxon>Feliformia</taxon>
        <taxon>Felidae</taxon>
        <taxon>Felinae</taxon>
        <taxon>Puma</taxon>
    </lineage>
</organism>
<dbReference type="Pfam" id="PF16367">
    <property type="entry name" value="RRM_7"/>
    <property type="match status" value="1"/>
</dbReference>
<dbReference type="GO" id="GO:0000900">
    <property type="term" value="F:mRNA regulatory element binding translation repressor activity"/>
    <property type="evidence" value="ECO:0007669"/>
    <property type="project" value="TreeGrafter"/>
</dbReference>
<evidence type="ECO:0000313" key="8">
    <source>
        <dbReference type="Proteomes" id="UP000515131"/>
    </source>
</evidence>
<dbReference type="GO" id="GO:2000766">
    <property type="term" value="P:negative regulation of cytoplasmic translation"/>
    <property type="evidence" value="ECO:0007669"/>
    <property type="project" value="TreeGrafter"/>
</dbReference>
<dbReference type="GO" id="GO:0005737">
    <property type="term" value="C:cytoplasm"/>
    <property type="evidence" value="ECO:0007669"/>
    <property type="project" value="UniProtKB-SubCell"/>
</dbReference>
<sequence length="634" mass="69742">MRGFGFGVLQTAPLRSSSPGSLFGSGAYRPYATGPTAAAAPLPSTTPFGPLSPPPLPVTGFSEAASPFSIPLGCGGAGSSAAAASSSSPFLAHQQTMQDELLLGLTQQPARPVSGAAAAEKLPNHHPGGVQRLNDRRLWFIDIEKRILLSFFDPPLLKQSPWSNHQSSGWGTGSVSWGAMHGRDHRRTGNMGIPGTMNQISPLKKPFSGNVIAPPKFTRSTPSLTPKSWIEDNVFRTDNNSNTLLPLQVRSSLQLPAWGSDSLQDSWCTAAGTSRIDQDRSRMYDSLNMHSLENSLIDIMRAEHDPLKGRLSYPHPGTDNLLMLNARSYGRRRGRSSLFPIDDGLLDDGHNDQVGVLNSPTCYSAHQNGERIERFSRKVFVGGLPPDIDEDEITASFRRFGPLVVDWPHKAESKSYFPPKGYAFLLFQEESSVQALIDACIEEDGKLYLCVSSPTIKDKPVQIRPWNLSDSDFVMDGSQPLDPRKTIFVGGVPRPLRAVELAMIMDRLYGGVCYAGIDTDPELKYPKGAGRVAFSNQQSYIAAISARFVQLQHGDIDKRVEVKPYVLDDQMCDECQGARCGGKFAPFFCANVTCLQYYCEFCWANIHSRAGREFHKPLVKEGADRPRQIHFRWN</sequence>
<dbReference type="CDD" id="cd12724">
    <property type="entry name" value="RRM1_CPEB2_like"/>
    <property type="match status" value="1"/>
</dbReference>
<dbReference type="Pfam" id="PF16366">
    <property type="entry name" value="CEBP_ZZ"/>
    <property type="match status" value="1"/>
</dbReference>
<evidence type="ECO:0000256" key="4">
    <source>
        <dbReference type="ARBA" id="ARBA00022737"/>
    </source>
</evidence>
<dbReference type="PANTHER" id="PTHR12566:SF8">
    <property type="entry name" value="CYTOPLASMIC POLYADENYLATION ELEMENT-BINDING PROTEIN 2"/>
    <property type="match status" value="1"/>
</dbReference>
<dbReference type="SMART" id="SM00360">
    <property type="entry name" value="RRM"/>
    <property type="match status" value="2"/>
</dbReference>
<dbReference type="InterPro" id="IPR035979">
    <property type="entry name" value="RBD_domain_sf"/>
</dbReference>
<feature type="domain" description="RRM" evidence="7">
    <location>
        <begin position="485"/>
        <end position="563"/>
    </location>
</feature>
<dbReference type="CDD" id="cd19757">
    <property type="entry name" value="Bbox1"/>
    <property type="match status" value="1"/>
</dbReference>
<proteinExistence type="inferred from homology"/>
<dbReference type="GO" id="GO:0005634">
    <property type="term" value="C:nucleus"/>
    <property type="evidence" value="ECO:0007669"/>
    <property type="project" value="TreeGrafter"/>
</dbReference>
<dbReference type="InterPro" id="IPR034819">
    <property type="entry name" value="CPEB"/>
</dbReference>
<dbReference type="CDD" id="cd12726">
    <property type="entry name" value="RRM2_CPEB2_like"/>
    <property type="match status" value="1"/>
</dbReference>
<dbReference type="GeneID" id="112858298"/>
<dbReference type="GO" id="GO:0043005">
    <property type="term" value="C:neuron projection"/>
    <property type="evidence" value="ECO:0007669"/>
    <property type="project" value="TreeGrafter"/>
</dbReference>
<dbReference type="Gene3D" id="4.10.640.40">
    <property type="entry name" value="Cytoplasmic polyadenylation element-binding protein, ZZ domain"/>
    <property type="match status" value="1"/>
</dbReference>
<evidence type="ECO:0000256" key="6">
    <source>
        <dbReference type="PROSITE-ProRule" id="PRU00176"/>
    </source>
</evidence>
<keyword evidence="5 6" id="KW-0694">RNA-binding</keyword>
<dbReference type="PROSITE" id="PS50102">
    <property type="entry name" value="RRM"/>
    <property type="match status" value="2"/>
</dbReference>
<keyword evidence="8" id="KW-1185">Reference proteome</keyword>
<keyword evidence="4" id="KW-0677">Repeat</keyword>
<dbReference type="Gene3D" id="3.30.70.330">
    <property type="match status" value="2"/>
</dbReference>
<dbReference type="FunFam" id="3.30.70.330:FF:000008">
    <property type="entry name" value="Cytoplasmic polyadenylation element-binding 2 isoform X2"/>
    <property type="match status" value="1"/>
</dbReference>
<dbReference type="CTD" id="132864"/>
<evidence type="ECO:0000313" key="9">
    <source>
        <dbReference type="RefSeq" id="XP_025777463.1"/>
    </source>
</evidence>